<dbReference type="InterPro" id="IPR046953">
    <property type="entry name" value="Spore_GerAC-like_C"/>
</dbReference>
<dbReference type="RefSeq" id="WP_344916800.1">
    <property type="nucleotide sequence ID" value="NZ_BAAAYO010000021.1"/>
</dbReference>
<evidence type="ECO:0000259" key="8">
    <source>
        <dbReference type="Pfam" id="PF05504"/>
    </source>
</evidence>
<dbReference type="Pfam" id="PF05504">
    <property type="entry name" value="Spore_GerAC"/>
    <property type="match status" value="1"/>
</dbReference>
<accession>A0ABV5VPI0</accession>
<keyword evidence="11" id="KW-1185">Reference proteome</keyword>
<dbReference type="Gene3D" id="3.30.300.210">
    <property type="entry name" value="Nutrient germinant receptor protein C, domain 3"/>
    <property type="match status" value="1"/>
</dbReference>
<name>A0ABV5VPI0_9BACL</name>
<evidence type="ECO:0000256" key="5">
    <source>
        <dbReference type="ARBA" id="ARBA00023136"/>
    </source>
</evidence>
<keyword evidence="6" id="KW-0564">Palmitate</keyword>
<keyword evidence="5" id="KW-0472">Membrane</keyword>
<keyword evidence="7" id="KW-0449">Lipoprotein</keyword>
<dbReference type="NCBIfam" id="TIGR02887">
    <property type="entry name" value="spore_ger_x_C"/>
    <property type="match status" value="1"/>
</dbReference>
<comment type="caution">
    <text evidence="10">The sequence shown here is derived from an EMBL/GenBank/DDBJ whole genome shotgun (WGS) entry which is preliminary data.</text>
</comment>
<feature type="domain" description="Spore germination protein N-terminal" evidence="9">
    <location>
        <begin position="25"/>
        <end position="192"/>
    </location>
</feature>
<keyword evidence="4" id="KW-0732">Signal</keyword>
<dbReference type="PANTHER" id="PTHR35789:SF1">
    <property type="entry name" value="SPORE GERMINATION PROTEIN B3"/>
    <property type="match status" value="1"/>
</dbReference>
<proteinExistence type="inferred from homology"/>
<dbReference type="PROSITE" id="PS51257">
    <property type="entry name" value="PROKAR_LIPOPROTEIN"/>
    <property type="match status" value="1"/>
</dbReference>
<dbReference type="InterPro" id="IPR057336">
    <property type="entry name" value="GerAC_N"/>
</dbReference>
<dbReference type="InterPro" id="IPR038501">
    <property type="entry name" value="Spore_GerAC_C_sf"/>
</dbReference>
<dbReference type="EMBL" id="JBHMAG010000002">
    <property type="protein sequence ID" value="MFB9750181.1"/>
    <property type="molecule type" value="Genomic_DNA"/>
</dbReference>
<dbReference type="InterPro" id="IPR008844">
    <property type="entry name" value="Spore_GerAC-like"/>
</dbReference>
<evidence type="ECO:0000256" key="6">
    <source>
        <dbReference type="ARBA" id="ARBA00023139"/>
    </source>
</evidence>
<keyword evidence="3" id="KW-0309">Germination</keyword>
<evidence type="ECO:0000256" key="2">
    <source>
        <dbReference type="ARBA" id="ARBA00007886"/>
    </source>
</evidence>
<gene>
    <name evidence="10" type="ORF">ACFFNY_01225</name>
</gene>
<comment type="subcellular location">
    <subcellularLocation>
        <location evidence="1">Membrane</location>
        <topology evidence="1">Lipid-anchor</topology>
    </subcellularLocation>
</comment>
<comment type="similarity">
    <text evidence="2">Belongs to the GerABKC lipoprotein family.</text>
</comment>
<evidence type="ECO:0000256" key="1">
    <source>
        <dbReference type="ARBA" id="ARBA00004635"/>
    </source>
</evidence>
<dbReference type="Pfam" id="PF25198">
    <property type="entry name" value="Spore_GerAC_N"/>
    <property type="match status" value="1"/>
</dbReference>
<sequence>MQARTATLFMIGCLIIFMLTGCWSKVEVNKVAIVTAVGLDQTEQGKIQLSLELAIPKMLGGPNQSGGEKQGGKAGWILSAEGNTIMEAYALIQQKVPRKIVFYHNRVIVISERLARSGVLPVLDFFERYKQSQIRNHILFTRNDAKEILEFKPAFGKLSSEILRDEAKSKRNVGVRLLHFVDMMTAPGDAPMTAQVWLAPAQAGKNGTAKSGNITNKSLSLSGAAVFRKDKLIGWLNETETTGAMWLKNRMQDAVTTIHVPDAQGGGRFSVQIVQSNTKYKTLLNHKGVLIQVDIQANISIYENSSKLNMSDPKGLNYAEGLVRDNVKATIEEVCKKAQQEYKSDILGLGHVVYRQHPKQWNSMYRLKWDERFPEVSVSVAPHISVSQIGLTNKSIEMEEERKKEPHD</sequence>
<evidence type="ECO:0000313" key="10">
    <source>
        <dbReference type="EMBL" id="MFB9750181.1"/>
    </source>
</evidence>
<evidence type="ECO:0000256" key="7">
    <source>
        <dbReference type="ARBA" id="ARBA00023288"/>
    </source>
</evidence>
<reference evidence="10 11" key="1">
    <citation type="submission" date="2024-09" db="EMBL/GenBank/DDBJ databases">
        <authorList>
            <person name="Sun Q."/>
            <person name="Mori K."/>
        </authorList>
    </citation>
    <scope>NUCLEOTIDE SEQUENCE [LARGE SCALE GENOMIC DNA]</scope>
    <source>
        <strain evidence="10 11">JCM 12520</strain>
    </source>
</reference>
<feature type="domain" description="Spore germination GerAC-like C-terminal" evidence="8">
    <location>
        <begin position="222"/>
        <end position="390"/>
    </location>
</feature>
<evidence type="ECO:0000256" key="4">
    <source>
        <dbReference type="ARBA" id="ARBA00022729"/>
    </source>
</evidence>
<evidence type="ECO:0000256" key="3">
    <source>
        <dbReference type="ARBA" id="ARBA00022544"/>
    </source>
</evidence>
<evidence type="ECO:0000259" key="9">
    <source>
        <dbReference type="Pfam" id="PF25198"/>
    </source>
</evidence>
<organism evidence="10 11">
    <name type="scientific">Paenibacillus hodogayensis</name>
    <dbReference type="NCBI Taxonomy" id="279208"/>
    <lineage>
        <taxon>Bacteria</taxon>
        <taxon>Bacillati</taxon>
        <taxon>Bacillota</taxon>
        <taxon>Bacilli</taxon>
        <taxon>Bacillales</taxon>
        <taxon>Paenibacillaceae</taxon>
        <taxon>Paenibacillus</taxon>
    </lineage>
</organism>
<evidence type="ECO:0000313" key="11">
    <source>
        <dbReference type="Proteomes" id="UP001589619"/>
    </source>
</evidence>
<dbReference type="PANTHER" id="PTHR35789">
    <property type="entry name" value="SPORE GERMINATION PROTEIN B3"/>
    <property type="match status" value="1"/>
</dbReference>
<protein>
    <submittedName>
        <fullName evidence="10">Ger(X)C family spore germination protein</fullName>
    </submittedName>
</protein>
<dbReference type="Proteomes" id="UP001589619">
    <property type="component" value="Unassembled WGS sequence"/>
</dbReference>